<dbReference type="InterPro" id="IPR036864">
    <property type="entry name" value="Zn2-C6_fun-type_DNA-bd_sf"/>
</dbReference>
<dbReference type="PROSITE" id="PS50048">
    <property type="entry name" value="ZN2_CY6_FUNGAL_2"/>
    <property type="match status" value="1"/>
</dbReference>
<name>A0AAD4CEY9_ASPNN</name>
<dbReference type="PANTHER" id="PTHR31001:SF76">
    <property type="entry name" value="ZN(2)-C6 FUNGAL-TYPE DOMAIN-CONTAINING PROTEIN"/>
    <property type="match status" value="1"/>
</dbReference>
<dbReference type="Gene3D" id="4.10.240.10">
    <property type="entry name" value="Zn(2)-C6 fungal-type DNA-binding domain"/>
    <property type="match status" value="1"/>
</dbReference>
<reference evidence="9" key="2">
    <citation type="submission" date="2020-02" db="EMBL/GenBank/DDBJ databases">
        <authorList>
            <person name="Gilchrist C.L.M."/>
            <person name="Chooi Y.-H."/>
        </authorList>
    </citation>
    <scope>NUCLEOTIDE SEQUENCE</scope>
    <source>
        <strain evidence="9">MST-FP2251</strain>
    </source>
</reference>
<keyword evidence="3" id="KW-0805">Transcription regulation</keyword>
<dbReference type="SUPFAM" id="SSF57701">
    <property type="entry name" value="Zn2/Cys6 DNA-binding domain"/>
    <property type="match status" value="1"/>
</dbReference>
<accession>A0AAD4CEY9</accession>
<dbReference type="PANTHER" id="PTHR31001">
    <property type="entry name" value="UNCHARACTERIZED TRANSCRIPTIONAL REGULATORY PROTEIN"/>
    <property type="match status" value="1"/>
</dbReference>
<keyword evidence="5" id="KW-0804">Transcription</keyword>
<dbReference type="AlphaFoldDB" id="A0AAD4CEY9"/>
<evidence type="ECO:0000256" key="6">
    <source>
        <dbReference type="ARBA" id="ARBA00023242"/>
    </source>
</evidence>
<comment type="subcellular location">
    <subcellularLocation>
        <location evidence="1">Nucleus</location>
    </subcellularLocation>
</comment>
<keyword evidence="6" id="KW-0539">Nucleus</keyword>
<evidence type="ECO:0000256" key="2">
    <source>
        <dbReference type="ARBA" id="ARBA00022723"/>
    </source>
</evidence>
<dbReference type="InterPro" id="IPR001138">
    <property type="entry name" value="Zn2Cys6_DnaBD"/>
</dbReference>
<keyword evidence="10" id="KW-1185">Reference proteome</keyword>
<dbReference type="GO" id="GO:0003677">
    <property type="term" value="F:DNA binding"/>
    <property type="evidence" value="ECO:0007669"/>
    <property type="project" value="UniProtKB-KW"/>
</dbReference>
<dbReference type="GO" id="GO:0009893">
    <property type="term" value="P:positive regulation of metabolic process"/>
    <property type="evidence" value="ECO:0007669"/>
    <property type="project" value="UniProtKB-ARBA"/>
</dbReference>
<keyword evidence="4" id="KW-0238">DNA-binding</keyword>
<protein>
    <recommendedName>
        <fullName evidence="8">Zn(2)-C6 fungal-type domain-containing protein</fullName>
    </recommendedName>
</protein>
<dbReference type="Proteomes" id="UP001194746">
    <property type="component" value="Unassembled WGS sequence"/>
</dbReference>
<evidence type="ECO:0000259" key="8">
    <source>
        <dbReference type="PROSITE" id="PS50048"/>
    </source>
</evidence>
<dbReference type="GO" id="GO:0005634">
    <property type="term" value="C:nucleus"/>
    <property type="evidence" value="ECO:0007669"/>
    <property type="project" value="UniProtKB-SubCell"/>
</dbReference>
<dbReference type="GO" id="GO:0006351">
    <property type="term" value="P:DNA-templated transcription"/>
    <property type="evidence" value="ECO:0007669"/>
    <property type="project" value="InterPro"/>
</dbReference>
<organism evidence="9 10">
    <name type="scientific">Aspergillus nanangensis</name>
    <dbReference type="NCBI Taxonomy" id="2582783"/>
    <lineage>
        <taxon>Eukaryota</taxon>
        <taxon>Fungi</taxon>
        <taxon>Dikarya</taxon>
        <taxon>Ascomycota</taxon>
        <taxon>Pezizomycotina</taxon>
        <taxon>Eurotiomycetes</taxon>
        <taxon>Eurotiomycetidae</taxon>
        <taxon>Eurotiales</taxon>
        <taxon>Aspergillaceae</taxon>
        <taxon>Aspergillus</taxon>
        <taxon>Aspergillus subgen. Circumdati</taxon>
    </lineage>
</organism>
<dbReference type="SMART" id="SM00066">
    <property type="entry name" value="GAL4"/>
    <property type="match status" value="1"/>
</dbReference>
<evidence type="ECO:0000256" key="4">
    <source>
        <dbReference type="ARBA" id="ARBA00023125"/>
    </source>
</evidence>
<evidence type="ECO:0000256" key="7">
    <source>
        <dbReference type="SAM" id="MobiDB-lite"/>
    </source>
</evidence>
<dbReference type="InterPro" id="IPR050613">
    <property type="entry name" value="Sec_Metabolite_Reg"/>
</dbReference>
<sequence>MASIRTTQRAPRSCTECSRRKIRCNQKIPCQQCTARKVAHKCARPVVRVHGEVTIAVDIESTQDEMSMLDLLRENSLLRERVTRLEASIALSGDTPARRPRIDDRRLPPPKLLREQEHQFDSHIVTVEIINFTGVRQTEGSQMIAHQGPDTQPTGLRPSDSSPLQTIPSRSLSEAVIHFSLRALGFIHCAVRANIFYSEHQELWSKLSQGDISGTRNHHWMAVYYALLTTGLYFIDIEDLSTNHHLEIQQRCNGLGSGNNLKENKTGLARIWYDACLRELEMANFTGKASLRAIQAIAILTLCNLNFGEMERESLLHGLAVNAARYLGMHRLGSEGKHPRELASKPLWSCQADRELGRRLWWTLVICDWLGCWSRSPSIYPESFDCHLVRGAFDCEILLDASSSSSTTSPLDYHLIMAKLAYLVFTRFKAKREDRLSDSLPKALDELDAIKQSSSLLNTDAPSSFDGALHWTIFPRYLLTQVMEYLRMSLAQLFLFRALETSQDEVDARTEAVRSAESILRARFNRAPGFFQSSWVISAATAASGILLMIDHFCFQNERDEIQTARHLGYISQCLAIIDGLKSNPEVHRRLVALGHLFRSAQDCTLRLPPHKPDIVKYVISHILSPPGEGTPTGYKPTNSSGDVASCVGGEDSNIFSLPPSDSGIDSIPVHPVHPLPTSDPLGWPDDSQGWLDELLPGALEFDAPFLDGFS</sequence>
<dbReference type="GO" id="GO:0000981">
    <property type="term" value="F:DNA-binding transcription factor activity, RNA polymerase II-specific"/>
    <property type="evidence" value="ECO:0007669"/>
    <property type="project" value="InterPro"/>
</dbReference>
<feature type="compositionally biased region" description="Polar residues" evidence="7">
    <location>
        <begin position="149"/>
        <end position="167"/>
    </location>
</feature>
<evidence type="ECO:0000256" key="3">
    <source>
        <dbReference type="ARBA" id="ARBA00023015"/>
    </source>
</evidence>
<dbReference type="CDD" id="cd12148">
    <property type="entry name" value="fungal_TF_MHR"/>
    <property type="match status" value="1"/>
</dbReference>
<evidence type="ECO:0000313" key="9">
    <source>
        <dbReference type="EMBL" id="KAF9885271.1"/>
    </source>
</evidence>
<gene>
    <name evidence="9" type="ORF">FE257_013069</name>
</gene>
<keyword evidence="2" id="KW-0479">Metal-binding</keyword>
<evidence type="ECO:0000256" key="1">
    <source>
        <dbReference type="ARBA" id="ARBA00004123"/>
    </source>
</evidence>
<feature type="region of interest" description="Disordered" evidence="7">
    <location>
        <begin position="144"/>
        <end position="167"/>
    </location>
</feature>
<feature type="domain" description="Zn(2)-C6 fungal-type" evidence="8">
    <location>
        <begin position="13"/>
        <end position="44"/>
    </location>
</feature>
<dbReference type="EMBL" id="VCAU01000099">
    <property type="protein sequence ID" value="KAF9885271.1"/>
    <property type="molecule type" value="Genomic_DNA"/>
</dbReference>
<comment type="caution">
    <text evidence="9">The sequence shown here is derived from an EMBL/GenBank/DDBJ whole genome shotgun (WGS) entry which is preliminary data.</text>
</comment>
<dbReference type="CDD" id="cd00067">
    <property type="entry name" value="GAL4"/>
    <property type="match status" value="1"/>
</dbReference>
<evidence type="ECO:0000313" key="10">
    <source>
        <dbReference type="Proteomes" id="UP001194746"/>
    </source>
</evidence>
<dbReference type="GO" id="GO:0008270">
    <property type="term" value="F:zinc ion binding"/>
    <property type="evidence" value="ECO:0007669"/>
    <property type="project" value="InterPro"/>
</dbReference>
<proteinExistence type="predicted"/>
<dbReference type="InterPro" id="IPR007219">
    <property type="entry name" value="XnlR_reg_dom"/>
</dbReference>
<reference evidence="9" key="1">
    <citation type="journal article" date="2019" name="Beilstein J. Org. Chem.">
        <title>Nanangenines: drimane sesquiterpenoids as the dominant metabolite cohort of a novel Australian fungus, Aspergillus nanangensis.</title>
        <authorList>
            <person name="Lacey H.J."/>
            <person name="Gilchrist C.L.M."/>
            <person name="Crombie A."/>
            <person name="Kalaitzis J.A."/>
            <person name="Vuong D."/>
            <person name="Rutledge P.J."/>
            <person name="Turner P."/>
            <person name="Pitt J.I."/>
            <person name="Lacey E."/>
            <person name="Chooi Y.H."/>
            <person name="Piggott A.M."/>
        </authorList>
    </citation>
    <scope>NUCLEOTIDE SEQUENCE</scope>
    <source>
        <strain evidence="9">MST-FP2251</strain>
    </source>
</reference>
<dbReference type="Pfam" id="PF04082">
    <property type="entry name" value="Fungal_trans"/>
    <property type="match status" value="1"/>
</dbReference>
<dbReference type="PROSITE" id="PS00463">
    <property type="entry name" value="ZN2_CY6_FUNGAL_1"/>
    <property type="match status" value="1"/>
</dbReference>
<evidence type="ECO:0000256" key="5">
    <source>
        <dbReference type="ARBA" id="ARBA00023163"/>
    </source>
</evidence>